<name>A0A7G7GE92_9BACT</name>
<evidence type="ECO:0000313" key="2">
    <source>
        <dbReference type="Proteomes" id="UP000515237"/>
    </source>
</evidence>
<sequence>MKSKDLPIGYWLIKADALLTQGINQIQTTTGLTRQEWQVLHAVQESKGIAMQELCSIMQPFGDDFAIKKIIQRFERENLVEQQQDKLYVTPQGQQLHQTALTLQTNFRARSMQNITEAEYQTTIATLQKLIANLED</sequence>
<keyword evidence="2" id="KW-1185">Reference proteome</keyword>
<evidence type="ECO:0008006" key="3">
    <source>
        <dbReference type="Google" id="ProtNLM"/>
    </source>
</evidence>
<dbReference type="KEGG" id="aswu:HUW51_23220"/>
<gene>
    <name evidence="1" type="ORF">HUW51_23220</name>
</gene>
<evidence type="ECO:0000313" key="1">
    <source>
        <dbReference type="EMBL" id="QNF35476.1"/>
    </source>
</evidence>
<dbReference type="InterPro" id="IPR036390">
    <property type="entry name" value="WH_DNA-bd_sf"/>
</dbReference>
<accession>A0A7G7GE92</accession>
<proteinExistence type="predicted"/>
<dbReference type="EMBL" id="CP055156">
    <property type="protein sequence ID" value="QNF35476.1"/>
    <property type="molecule type" value="Genomic_DNA"/>
</dbReference>
<dbReference type="InterPro" id="IPR036388">
    <property type="entry name" value="WH-like_DNA-bd_sf"/>
</dbReference>
<reference evidence="1 2" key="1">
    <citation type="journal article" date="2018" name="Int. J. Syst. Evol. Microbiol.">
        <title>Adhaeribacter swui sp. nov., isolated from wet mud.</title>
        <authorList>
            <person name="Kim D.U."/>
            <person name="Kim K.W."/>
            <person name="Kang M.S."/>
            <person name="Kim J.Y."/>
            <person name="Jang J.H."/>
            <person name="Kim M.K."/>
        </authorList>
    </citation>
    <scope>NUCLEOTIDE SEQUENCE [LARGE SCALE GENOMIC DNA]</scope>
    <source>
        <strain evidence="1 2">KCTC 52873</strain>
    </source>
</reference>
<dbReference type="RefSeq" id="WP_185271968.1">
    <property type="nucleotide sequence ID" value="NZ_CP055156.1"/>
</dbReference>
<organism evidence="1 2">
    <name type="scientific">Adhaeribacter swui</name>
    <dbReference type="NCBI Taxonomy" id="2086471"/>
    <lineage>
        <taxon>Bacteria</taxon>
        <taxon>Pseudomonadati</taxon>
        <taxon>Bacteroidota</taxon>
        <taxon>Cytophagia</taxon>
        <taxon>Cytophagales</taxon>
        <taxon>Hymenobacteraceae</taxon>
        <taxon>Adhaeribacter</taxon>
    </lineage>
</organism>
<dbReference type="Proteomes" id="UP000515237">
    <property type="component" value="Chromosome"/>
</dbReference>
<dbReference type="AlphaFoldDB" id="A0A7G7GE92"/>
<dbReference type="Gene3D" id="1.10.10.10">
    <property type="entry name" value="Winged helix-like DNA-binding domain superfamily/Winged helix DNA-binding domain"/>
    <property type="match status" value="1"/>
</dbReference>
<protein>
    <recommendedName>
        <fullName evidence="3">MarR family transcriptional regulator</fullName>
    </recommendedName>
</protein>
<dbReference type="SUPFAM" id="SSF46785">
    <property type="entry name" value="Winged helix' DNA-binding domain"/>
    <property type="match status" value="1"/>
</dbReference>